<evidence type="ECO:0000259" key="2">
    <source>
        <dbReference type="Pfam" id="PF00685"/>
    </source>
</evidence>
<accession>A0A553NZM9</accession>
<dbReference type="InterPro" id="IPR051589">
    <property type="entry name" value="Sialate-O-sulfotransferase"/>
</dbReference>
<dbReference type="Proteomes" id="UP000318571">
    <property type="component" value="Chromosome 9"/>
</dbReference>
<name>A0A553NZM9_TIGCA</name>
<dbReference type="PANTHER" id="PTHR45964">
    <property type="entry name" value="WSCD FAMILY MEMBER CG9164"/>
    <property type="match status" value="1"/>
</dbReference>
<dbReference type="Gene3D" id="3.40.50.300">
    <property type="entry name" value="P-loop containing nucleotide triphosphate hydrolases"/>
    <property type="match status" value="1"/>
</dbReference>
<protein>
    <recommendedName>
        <fullName evidence="2">Sulfotransferase domain-containing protein</fullName>
    </recommendedName>
</protein>
<evidence type="ECO:0000313" key="3">
    <source>
        <dbReference type="EMBL" id="TRY70899.1"/>
    </source>
</evidence>
<comment type="similarity">
    <text evidence="1">Belongs to the WSCD family.</text>
</comment>
<feature type="domain" description="Sulfotransferase" evidence="2">
    <location>
        <begin position="56"/>
        <end position="215"/>
    </location>
</feature>
<gene>
    <name evidence="3" type="ORF">TCAL_02826</name>
</gene>
<keyword evidence="4" id="KW-1185">Reference proteome</keyword>
<evidence type="ECO:0000256" key="1">
    <source>
        <dbReference type="ARBA" id="ARBA00010236"/>
    </source>
</evidence>
<dbReference type="STRING" id="6832.A0A553NZM9"/>
<dbReference type="AlphaFoldDB" id="A0A553NZM9"/>
<dbReference type="InterPro" id="IPR027417">
    <property type="entry name" value="P-loop_NTPase"/>
</dbReference>
<dbReference type="PANTHER" id="PTHR45964:SF5">
    <property type="entry name" value="WSCD FAMILY MEMBER CG9164"/>
    <property type="match status" value="1"/>
</dbReference>
<sequence length="217" mass="25268">MYNDLMLGTKGLYGEIVPWNSGMTVAIKSHGHTTGQGLEEPRDVQVNFNHFEEFDKRAILLIRNPFRAIIGHRHLDAGGHTGFADEDQFLGEDWDHFVRVKIASWENLYLDWLHEAEPEDIHVIHFETLKDDLVSSLRALVQFMELEVDEGRLKCTWRNNEGNFHRKKTEGSLAAKENPFTSEHTILIRDSIHRVNQALFEKKKPEMPLDQYELYQT</sequence>
<dbReference type="GO" id="GO:0008146">
    <property type="term" value="F:sulfotransferase activity"/>
    <property type="evidence" value="ECO:0007669"/>
    <property type="project" value="InterPro"/>
</dbReference>
<dbReference type="Pfam" id="PF00685">
    <property type="entry name" value="Sulfotransfer_1"/>
    <property type="match status" value="1"/>
</dbReference>
<proteinExistence type="inferred from homology"/>
<reference evidence="3 4" key="1">
    <citation type="journal article" date="2018" name="Nat. Ecol. Evol.">
        <title>Genomic signatures of mitonuclear coevolution across populations of Tigriopus californicus.</title>
        <authorList>
            <person name="Barreto F.S."/>
            <person name="Watson E.T."/>
            <person name="Lima T.G."/>
            <person name="Willett C.S."/>
            <person name="Edmands S."/>
            <person name="Li W."/>
            <person name="Burton R.S."/>
        </authorList>
    </citation>
    <scope>NUCLEOTIDE SEQUENCE [LARGE SCALE GENOMIC DNA]</scope>
    <source>
        <strain evidence="3 4">San Diego</strain>
    </source>
</reference>
<dbReference type="SUPFAM" id="SSF52540">
    <property type="entry name" value="P-loop containing nucleoside triphosphate hydrolases"/>
    <property type="match status" value="1"/>
</dbReference>
<dbReference type="InterPro" id="IPR000863">
    <property type="entry name" value="Sulfotransferase_dom"/>
</dbReference>
<dbReference type="OMA" id="NEADFNC"/>
<evidence type="ECO:0000313" key="4">
    <source>
        <dbReference type="Proteomes" id="UP000318571"/>
    </source>
</evidence>
<comment type="caution">
    <text evidence="3">The sequence shown here is derived from an EMBL/GenBank/DDBJ whole genome shotgun (WGS) entry which is preliminary data.</text>
</comment>
<dbReference type="EMBL" id="VCGU01000009">
    <property type="protein sequence ID" value="TRY70899.1"/>
    <property type="molecule type" value="Genomic_DNA"/>
</dbReference>
<organism evidence="3 4">
    <name type="scientific">Tigriopus californicus</name>
    <name type="common">Marine copepod</name>
    <dbReference type="NCBI Taxonomy" id="6832"/>
    <lineage>
        <taxon>Eukaryota</taxon>
        <taxon>Metazoa</taxon>
        <taxon>Ecdysozoa</taxon>
        <taxon>Arthropoda</taxon>
        <taxon>Crustacea</taxon>
        <taxon>Multicrustacea</taxon>
        <taxon>Hexanauplia</taxon>
        <taxon>Copepoda</taxon>
        <taxon>Harpacticoida</taxon>
        <taxon>Harpacticidae</taxon>
        <taxon>Tigriopus</taxon>
    </lineage>
</organism>